<proteinExistence type="predicted"/>
<evidence type="ECO:0000313" key="2">
    <source>
        <dbReference type="EMBL" id="KAL3658211.1"/>
    </source>
</evidence>
<feature type="compositionally biased region" description="Polar residues" evidence="1">
    <location>
        <begin position="40"/>
        <end position="50"/>
    </location>
</feature>
<accession>A0ABD3EY04</accession>
<organism evidence="2 3">
    <name type="scientific">Phytophthora oleae</name>
    <dbReference type="NCBI Taxonomy" id="2107226"/>
    <lineage>
        <taxon>Eukaryota</taxon>
        <taxon>Sar</taxon>
        <taxon>Stramenopiles</taxon>
        <taxon>Oomycota</taxon>
        <taxon>Peronosporomycetes</taxon>
        <taxon>Peronosporales</taxon>
        <taxon>Peronosporaceae</taxon>
        <taxon>Phytophthora</taxon>
    </lineage>
</organism>
<evidence type="ECO:0000313" key="3">
    <source>
        <dbReference type="Proteomes" id="UP001632037"/>
    </source>
</evidence>
<dbReference type="Proteomes" id="UP001632037">
    <property type="component" value="Unassembled WGS sequence"/>
</dbReference>
<gene>
    <name evidence="2" type="ORF">V7S43_016841</name>
</gene>
<protein>
    <submittedName>
        <fullName evidence="2">Uncharacterized protein</fullName>
    </submittedName>
</protein>
<feature type="compositionally biased region" description="Basic and acidic residues" evidence="1">
    <location>
        <begin position="1"/>
        <end position="17"/>
    </location>
</feature>
<keyword evidence="3" id="KW-1185">Reference proteome</keyword>
<sequence length="126" mass="13939">MERELRRVAHKEDEESRVYVFAGEGQRGVDSLVSRRPDSHGSSQRRSPSNAVDGGTDVVPGATFWSSKLSAWAIDLTMEDDNEESGYGLTSETTSSSGTTDDSTVTMVMTTRARKQKPMKRQRPLL</sequence>
<feature type="region of interest" description="Disordered" evidence="1">
    <location>
        <begin position="1"/>
        <end position="60"/>
    </location>
</feature>
<feature type="region of interest" description="Disordered" evidence="1">
    <location>
        <begin position="80"/>
        <end position="126"/>
    </location>
</feature>
<feature type="compositionally biased region" description="Low complexity" evidence="1">
    <location>
        <begin position="90"/>
        <end position="111"/>
    </location>
</feature>
<dbReference type="EMBL" id="JBIMZQ010000056">
    <property type="protein sequence ID" value="KAL3658211.1"/>
    <property type="molecule type" value="Genomic_DNA"/>
</dbReference>
<feature type="compositionally biased region" description="Basic residues" evidence="1">
    <location>
        <begin position="112"/>
        <end position="126"/>
    </location>
</feature>
<dbReference type="AlphaFoldDB" id="A0ABD3EY04"/>
<name>A0ABD3EY04_9STRA</name>
<comment type="caution">
    <text evidence="2">The sequence shown here is derived from an EMBL/GenBank/DDBJ whole genome shotgun (WGS) entry which is preliminary data.</text>
</comment>
<evidence type="ECO:0000256" key="1">
    <source>
        <dbReference type="SAM" id="MobiDB-lite"/>
    </source>
</evidence>
<reference evidence="2 3" key="1">
    <citation type="submission" date="2024-09" db="EMBL/GenBank/DDBJ databases">
        <title>Genome sequencing and assembly of Phytophthora oleae, isolate VK10A, causative agent of rot of olive drupes.</title>
        <authorList>
            <person name="Conti Taguali S."/>
            <person name="Riolo M."/>
            <person name="La Spada F."/>
            <person name="Cacciola S.O."/>
            <person name="Dionisio G."/>
        </authorList>
    </citation>
    <scope>NUCLEOTIDE SEQUENCE [LARGE SCALE GENOMIC DNA]</scope>
    <source>
        <strain evidence="2 3">VK10A</strain>
    </source>
</reference>